<dbReference type="SUPFAM" id="SSF56281">
    <property type="entry name" value="Metallo-hydrolase/oxidoreductase"/>
    <property type="match status" value="1"/>
</dbReference>
<dbReference type="PANTHER" id="PTHR43084:SF1">
    <property type="entry name" value="PERSULFIDE DIOXYGENASE ETHE1, MITOCHONDRIAL"/>
    <property type="match status" value="1"/>
</dbReference>
<evidence type="ECO:0000256" key="1">
    <source>
        <dbReference type="ARBA" id="ARBA00022723"/>
    </source>
</evidence>
<dbReference type="PROSITE" id="PS50206">
    <property type="entry name" value="RHODANESE_3"/>
    <property type="match status" value="1"/>
</dbReference>
<reference evidence="3 4" key="1">
    <citation type="submission" date="2019-04" db="EMBL/GenBank/DDBJ databases">
        <title>Isachenkonia alkalipeptolytica gen. nov. sp. nov. a new anaerobic, alkiliphilic organothrophic bacterium capable to reduce synthesized ferrihydrite isolated from a soda lake.</title>
        <authorList>
            <person name="Toshchakov S.V."/>
            <person name="Zavarzina D.G."/>
            <person name="Zhilina T.N."/>
            <person name="Kostrikina N.A."/>
            <person name="Kublanov I.V."/>
        </authorList>
    </citation>
    <scope>NUCLEOTIDE SEQUENCE [LARGE SCALE GENOMIC DNA]</scope>
    <source>
        <strain evidence="3 4">Z-1701</strain>
    </source>
</reference>
<dbReference type="InterPro" id="IPR044528">
    <property type="entry name" value="POD-like_MBL-fold"/>
</dbReference>
<evidence type="ECO:0000259" key="2">
    <source>
        <dbReference type="PROSITE" id="PS50206"/>
    </source>
</evidence>
<dbReference type="Proteomes" id="UP000449710">
    <property type="component" value="Unassembled WGS sequence"/>
</dbReference>
<dbReference type="InterPro" id="IPR001279">
    <property type="entry name" value="Metallo-B-lactamas"/>
</dbReference>
<dbReference type="Gene3D" id="3.60.15.10">
    <property type="entry name" value="Ribonuclease Z/Hydroxyacylglutathione hydrolase-like"/>
    <property type="match status" value="1"/>
</dbReference>
<dbReference type="CDD" id="cd07724">
    <property type="entry name" value="POD-like_MBL-fold"/>
    <property type="match status" value="1"/>
</dbReference>
<keyword evidence="4" id="KW-1185">Reference proteome</keyword>
<keyword evidence="1" id="KW-0479">Metal-binding</keyword>
<gene>
    <name evidence="3" type="ORF">ISALK_02130</name>
</gene>
<dbReference type="SMART" id="SM00849">
    <property type="entry name" value="Lactamase_B"/>
    <property type="match status" value="1"/>
</dbReference>
<dbReference type="GO" id="GO:0050313">
    <property type="term" value="F:sulfur dioxygenase activity"/>
    <property type="evidence" value="ECO:0007669"/>
    <property type="project" value="InterPro"/>
</dbReference>
<dbReference type="CDD" id="cd00158">
    <property type="entry name" value="RHOD"/>
    <property type="match status" value="1"/>
</dbReference>
<dbReference type="AlphaFoldDB" id="A0AA43XJZ9"/>
<name>A0AA43XJZ9_9CLOT</name>
<dbReference type="InterPro" id="IPR036873">
    <property type="entry name" value="Rhodanese-like_dom_sf"/>
</dbReference>
<dbReference type="InterPro" id="IPR036866">
    <property type="entry name" value="RibonucZ/Hydroxyglut_hydro"/>
</dbReference>
<dbReference type="GO" id="GO:0006749">
    <property type="term" value="P:glutathione metabolic process"/>
    <property type="evidence" value="ECO:0007669"/>
    <property type="project" value="InterPro"/>
</dbReference>
<protein>
    <submittedName>
        <fullName evidence="3">MBL fold metallo-hydrolase</fullName>
    </submittedName>
</protein>
<feature type="domain" description="Rhodanese" evidence="2">
    <location>
        <begin position="260"/>
        <end position="450"/>
    </location>
</feature>
<evidence type="ECO:0000313" key="4">
    <source>
        <dbReference type="Proteomes" id="UP000449710"/>
    </source>
</evidence>
<dbReference type="Pfam" id="PF00753">
    <property type="entry name" value="Lactamase_B"/>
    <property type="match status" value="1"/>
</dbReference>
<comment type="caution">
    <text evidence="3">The sequence shown here is derived from an EMBL/GenBank/DDBJ whole genome shotgun (WGS) entry which is preliminary data.</text>
</comment>
<dbReference type="PANTHER" id="PTHR43084">
    <property type="entry name" value="PERSULFIDE DIOXYGENASE ETHE1"/>
    <property type="match status" value="1"/>
</dbReference>
<dbReference type="InterPro" id="IPR051682">
    <property type="entry name" value="Mito_Persulfide_Diox"/>
</dbReference>
<evidence type="ECO:0000313" key="3">
    <source>
        <dbReference type="EMBL" id="NBG87290.1"/>
    </source>
</evidence>
<dbReference type="GO" id="GO:0046872">
    <property type="term" value="F:metal ion binding"/>
    <property type="evidence" value="ECO:0007669"/>
    <property type="project" value="UniProtKB-KW"/>
</dbReference>
<dbReference type="SUPFAM" id="SSF52821">
    <property type="entry name" value="Rhodanese/Cell cycle control phosphatase"/>
    <property type="match status" value="2"/>
</dbReference>
<dbReference type="SMART" id="SM00450">
    <property type="entry name" value="RHOD"/>
    <property type="match status" value="2"/>
</dbReference>
<dbReference type="Gene3D" id="3.40.250.10">
    <property type="entry name" value="Rhodanese-like domain"/>
    <property type="match status" value="2"/>
</dbReference>
<proteinExistence type="predicted"/>
<sequence>MFFRQIESAGLAHYSYMVGEGNEVAVIDPKRDIGVYLEEARKEGLKIKYILETHRNEDYIIGSMELAERTGATIYISGHEDLGHVYGEKIFDGDKLKVGSLTIQGIHTPGHTLGHMSYGVYEENRENAYMVFTGDCLFMGDLGRTDFYGEENLEKMTGLLYDSVFEKLLSLGDEVLVFPAHGAGSSCGDSMEERPYSTLGYEKAYNPELQVISKDSFIKDFGRMRIKPRYFEKMERYNVKGAEFVGEEVRLEPLQIDEAKKQGITIIDARTKEAYFGGHIPGTLFFSVRNFSTYAGNIIDTDTPVAFLVEGNDTEKLHTLYWYARRIGFENIKGYIADGNSQWERMIKDLEPLPTITAEEYLELNSEEFVMLDIRKPEDISPEDPSEKRVNIPLQNLYKDYEKLPKNQPIYIICGSGDRSATAASFLRSKGYDGRVVSGGLLTLKPLLNK</sequence>
<accession>A0AA43XJZ9</accession>
<dbReference type="GO" id="GO:0070813">
    <property type="term" value="P:hydrogen sulfide metabolic process"/>
    <property type="evidence" value="ECO:0007669"/>
    <property type="project" value="TreeGrafter"/>
</dbReference>
<dbReference type="RefSeq" id="WP_160718602.1">
    <property type="nucleotide sequence ID" value="NZ_SUMG01000002.1"/>
</dbReference>
<dbReference type="Pfam" id="PF00581">
    <property type="entry name" value="Rhodanese"/>
    <property type="match status" value="2"/>
</dbReference>
<dbReference type="EMBL" id="SUMG01000002">
    <property type="protein sequence ID" value="NBG87290.1"/>
    <property type="molecule type" value="Genomic_DNA"/>
</dbReference>
<organism evidence="3 4">
    <name type="scientific">Isachenkonia alkalipeptolytica</name>
    <dbReference type="NCBI Taxonomy" id="2565777"/>
    <lineage>
        <taxon>Bacteria</taxon>
        <taxon>Bacillati</taxon>
        <taxon>Bacillota</taxon>
        <taxon>Clostridia</taxon>
        <taxon>Eubacteriales</taxon>
        <taxon>Clostridiaceae</taxon>
        <taxon>Isachenkonia</taxon>
    </lineage>
</organism>
<dbReference type="InterPro" id="IPR001763">
    <property type="entry name" value="Rhodanese-like_dom"/>
</dbReference>